<dbReference type="SUPFAM" id="SSF50475">
    <property type="entry name" value="FMN-binding split barrel"/>
    <property type="match status" value="1"/>
</dbReference>
<dbReference type="PANTHER" id="PTHR40660">
    <property type="entry name" value="5'-PHOSPHATE OXIDASE PUTATIVE DOMAIN-CONTAINING PROTEIN-RELATED"/>
    <property type="match status" value="1"/>
</dbReference>
<name>A0A317F8L1_9PROT</name>
<dbReference type="AlphaFoldDB" id="A0A317F8L1"/>
<evidence type="ECO:0000313" key="4">
    <source>
        <dbReference type="Proteomes" id="UP000245765"/>
    </source>
</evidence>
<dbReference type="InterPro" id="IPR012349">
    <property type="entry name" value="Split_barrel_FMN-bd"/>
</dbReference>
<evidence type="ECO:0000256" key="1">
    <source>
        <dbReference type="SAM" id="MobiDB-lite"/>
    </source>
</evidence>
<dbReference type="PANTHER" id="PTHR40660:SF1">
    <property type="entry name" value="5'-PHOSPHATE OXIDASE PUTATIVE DOMAIN-CONTAINING PROTEIN-RELATED"/>
    <property type="match status" value="1"/>
</dbReference>
<feature type="region of interest" description="Disordered" evidence="1">
    <location>
        <begin position="449"/>
        <end position="468"/>
    </location>
</feature>
<reference evidence="4" key="1">
    <citation type="submission" date="2018-05" db="EMBL/GenBank/DDBJ databases">
        <authorList>
            <person name="Du Z."/>
            <person name="Wang X."/>
        </authorList>
    </citation>
    <scope>NUCLEOTIDE SEQUENCE [LARGE SCALE GENOMIC DNA]</scope>
    <source>
        <strain evidence="4">CQN31</strain>
    </source>
</reference>
<evidence type="ECO:0000313" key="3">
    <source>
        <dbReference type="EMBL" id="PWS34289.1"/>
    </source>
</evidence>
<dbReference type="Pfam" id="PF13185">
    <property type="entry name" value="GAF_2"/>
    <property type="match status" value="1"/>
</dbReference>
<feature type="domain" description="GAF" evidence="2">
    <location>
        <begin position="160"/>
        <end position="324"/>
    </location>
</feature>
<keyword evidence="4" id="KW-1185">Reference proteome</keyword>
<protein>
    <submittedName>
        <fullName evidence="3">GAF domain-containing protein</fullName>
    </submittedName>
</protein>
<dbReference type="Gene3D" id="3.30.450.40">
    <property type="match status" value="1"/>
</dbReference>
<evidence type="ECO:0000259" key="2">
    <source>
        <dbReference type="SMART" id="SM00065"/>
    </source>
</evidence>
<dbReference type="InterPro" id="IPR029016">
    <property type="entry name" value="GAF-like_dom_sf"/>
</dbReference>
<dbReference type="InterPro" id="IPR003018">
    <property type="entry name" value="GAF"/>
</dbReference>
<organism evidence="3 4">
    <name type="scientific">Falsiroseomonas bella</name>
    <dbReference type="NCBI Taxonomy" id="2184016"/>
    <lineage>
        <taxon>Bacteria</taxon>
        <taxon>Pseudomonadati</taxon>
        <taxon>Pseudomonadota</taxon>
        <taxon>Alphaproteobacteria</taxon>
        <taxon>Acetobacterales</taxon>
        <taxon>Roseomonadaceae</taxon>
        <taxon>Falsiroseomonas</taxon>
    </lineage>
</organism>
<accession>A0A317F8L1</accession>
<dbReference type="RefSeq" id="WP_109873261.1">
    <property type="nucleotide sequence ID" value="NZ_QGNA01000007.1"/>
</dbReference>
<dbReference type="SMART" id="SM00065">
    <property type="entry name" value="GAF"/>
    <property type="match status" value="1"/>
</dbReference>
<dbReference type="SUPFAM" id="SSF55781">
    <property type="entry name" value="GAF domain-like"/>
    <property type="match status" value="1"/>
</dbReference>
<dbReference type="OrthoDB" id="329702at2"/>
<comment type="caution">
    <text evidence="3">The sequence shown here is derived from an EMBL/GenBank/DDBJ whole genome shotgun (WGS) entry which is preliminary data.</text>
</comment>
<dbReference type="Proteomes" id="UP000245765">
    <property type="component" value="Unassembled WGS sequence"/>
</dbReference>
<dbReference type="InterPro" id="IPR011576">
    <property type="entry name" value="Pyridox_Oxase_N"/>
</dbReference>
<gene>
    <name evidence="3" type="ORF">DFH01_25005</name>
</gene>
<dbReference type="EMBL" id="QGNA01000007">
    <property type="protein sequence ID" value="PWS34289.1"/>
    <property type="molecule type" value="Genomic_DNA"/>
</dbReference>
<dbReference type="Pfam" id="PF01243">
    <property type="entry name" value="PNPOx_N"/>
    <property type="match status" value="1"/>
</dbReference>
<proteinExistence type="predicted"/>
<dbReference type="Gene3D" id="2.30.110.10">
    <property type="entry name" value="Electron Transport, Fmn-binding Protein, Chain A"/>
    <property type="match status" value="1"/>
</dbReference>
<sequence>MSQLNIDAIRDCLEGFVPAKIATCDADGVPNVSILSQVHYVDSGHVALSYQFFNKTRRNVLATRRASVLVIDPVTMAQYRLRLAYLGTQTEGPLFEIMKARLAGIATYDGMEGVFRLLGSDLYRVLSIERVPGPTLPPPPRRSLLAATRRCCARISACTELAELFDATLAELRSLFGIEHAMVLMADTAASRLYTVASQGYAASGIGSEVAFGEGVIGVCAREGVPIRITHATSEYGYGRAIADSARRSGMSWASMTEIPFPGLQQPHSQLALPILGDNRVAGVLFVESTQAMSFWYDDEDALAVIASHLGMMMRAMPHEEAGAPTAAVAAAAPEPARSLVVRHYQADDSIFLDHDYLIKGVAGAIFWKLVREHSQQGRTEFSNRELRLDPEIRLPEHAENLEARLVLLQRRLAERAGCIRIEKCGRGRFRLDVSMRLVLEDVAPAGEPADRGAVQQAARPREGRPMQ</sequence>